<reference evidence="1" key="2">
    <citation type="journal article" date="2015" name="Fish Shellfish Immunol.">
        <title>Early steps in the European eel (Anguilla anguilla)-Vibrio vulnificus interaction in the gills: Role of the RtxA13 toxin.</title>
        <authorList>
            <person name="Callol A."/>
            <person name="Pajuelo D."/>
            <person name="Ebbesson L."/>
            <person name="Teles M."/>
            <person name="MacKenzie S."/>
            <person name="Amaro C."/>
        </authorList>
    </citation>
    <scope>NUCLEOTIDE SEQUENCE</scope>
</reference>
<evidence type="ECO:0000313" key="1">
    <source>
        <dbReference type="EMBL" id="JAH29480.1"/>
    </source>
</evidence>
<dbReference type="EMBL" id="GBXM01079097">
    <property type="protein sequence ID" value="JAH29480.1"/>
    <property type="molecule type" value="Transcribed_RNA"/>
</dbReference>
<protein>
    <submittedName>
        <fullName evidence="1">Uncharacterized protein</fullName>
    </submittedName>
</protein>
<reference evidence="1" key="1">
    <citation type="submission" date="2014-11" db="EMBL/GenBank/DDBJ databases">
        <authorList>
            <person name="Amaro Gonzalez C."/>
        </authorList>
    </citation>
    <scope>NUCLEOTIDE SEQUENCE</scope>
</reference>
<sequence length="48" mass="5590">MCNNVLLFRMQGMCHGSVFLFLFFLFVPPDGGTSVFNFCSFPRWFPMC</sequence>
<accession>A0A0E9RLZ7</accession>
<dbReference type="AlphaFoldDB" id="A0A0E9RLZ7"/>
<name>A0A0E9RLZ7_ANGAN</name>
<organism evidence="1">
    <name type="scientific">Anguilla anguilla</name>
    <name type="common">European freshwater eel</name>
    <name type="synonym">Muraena anguilla</name>
    <dbReference type="NCBI Taxonomy" id="7936"/>
    <lineage>
        <taxon>Eukaryota</taxon>
        <taxon>Metazoa</taxon>
        <taxon>Chordata</taxon>
        <taxon>Craniata</taxon>
        <taxon>Vertebrata</taxon>
        <taxon>Euteleostomi</taxon>
        <taxon>Actinopterygii</taxon>
        <taxon>Neopterygii</taxon>
        <taxon>Teleostei</taxon>
        <taxon>Anguilliformes</taxon>
        <taxon>Anguillidae</taxon>
        <taxon>Anguilla</taxon>
    </lineage>
</organism>
<proteinExistence type="predicted"/>